<accession>A0AAV7Y194</accession>
<name>A0AAV7Y194_9NEOP</name>
<dbReference type="EMBL" id="JAPTSV010000002">
    <property type="protein sequence ID" value="KAJ1530195.1"/>
    <property type="molecule type" value="Genomic_DNA"/>
</dbReference>
<dbReference type="InterPro" id="IPR036397">
    <property type="entry name" value="RNaseH_sf"/>
</dbReference>
<comment type="caution">
    <text evidence="3">The sequence shown here is derived from an EMBL/GenBank/DDBJ whole genome shotgun (WGS) entry which is preliminary data.</text>
</comment>
<gene>
    <name evidence="3" type="ORF">ONE63_005122</name>
</gene>
<dbReference type="PANTHER" id="PTHR46585">
    <property type="entry name" value="INTEGRASE CORE DOMAIN CONTAINING PROTEIN"/>
    <property type="match status" value="1"/>
</dbReference>
<feature type="compositionally biased region" description="Basic residues" evidence="1">
    <location>
        <begin position="304"/>
        <end position="323"/>
    </location>
</feature>
<reference evidence="3" key="1">
    <citation type="submission" date="2022-12" db="EMBL/GenBank/DDBJ databases">
        <title>Chromosome-level genome assembly of the bean flower thrips Megalurothrips usitatus.</title>
        <authorList>
            <person name="Ma L."/>
            <person name="Liu Q."/>
            <person name="Li H."/>
            <person name="Cai W."/>
        </authorList>
    </citation>
    <scope>NUCLEOTIDE SEQUENCE</scope>
    <source>
        <strain evidence="3">Cailab_2022a</strain>
    </source>
</reference>
<proteinExistence type="predicted"/>
<dbReference type="InterPro" id="IPR001584">
    <property type="entry name" value="Integrase_cat-core"/>
</dbReference>
<evidence type="ECO:0000259" key="2">
    <source>
        <dbReference type="PROSITE" id="PS50994"/>
    </source>
</evidence>
<dbReference type="Gene3D" id="3.30.420.10">
    <property type="entry name" value="Ribonuclease H-like superfamily/Ribonuclease H"/>
    <property type="match status" value="1"/>
</dbReference>
<dbReference type="SUPFAM" id="SSF53098">
    <property type="entry name" value="Ribonuclease H-like"/>
    <property type="match status" value="1"/>
</dbReference>
<dbReference type="AlphaFoldDB" id="A0AAV7Y194"/>
<feature type="region of interest" description="Disordered" evidence="1">
    <location>
        <begin position="302"/>
        <end position="323"/>
    </location>
</feature>
<protein>
    <recommendedName>
        <fullName evidence="2">Integrase catalytic domain-containing protein</fullName>
    </recommendedName>
</protein>
<dbReference type="Proteomes" id="UP001075354">
    <property type="component" value="Chromosome 2"/>
</dbReference>
<organism evidence="3 4">
    <name type="scientific">Megalurothrips usitatus</name>
    <name type="common">bean blossom thrips</name>
    <dbReference type="NCBI Taxonomy" id="439358"/>
    <lineage>
        <taxon>Eukaryota</taxon>
        <taxon>Metazoa</taxon>
        <taxon>Ecdysozoa</taxon>
        <taxon>Arthropoda</taxon>
        <taxon>Hexapoda</taxon>
        <taxon>Insecta</taxon>
        <taxon>Pterygota</taxon>
        <taxon>Neoptera</taxon>
        <taxon>Paraneoptera</taxon>
        <taxon>Thysanoptera</taxon>
        <taxon>Terebrantia</taxon>
        <taxon>Thripoidea</taxon>
        <taxon>Thripidae</taxon>
        <taxon>Megalurothrips</taxon>
    </lineage>
</organism>
<dbReference type="Pfam" id="PF00665">
    <property type="entry name" value="rve"/>
    <property type="match status" value="1"/>
</dbReference>
<dbReference type="GO" id="GO:0015074">
    <property type="term" value="P:DNA integration"/>
    <property type="evidence" value="ECO:0007669"/>
    <property type="project" value="InterPro"/>
</dbReference>
<dbReference type="InterPro" id="IPR012337">
    <property type="entry name" value="RNaseH-like_sf"/>
</dbReference>
<keyword evidence="4" id="KW-1185">Reference proteome</keyword>
<dbReference type="GO" id="GO:0003676">
    <property type="term" value="F:nucleic acid binding"/>
    <property type="evidence" value="ECO:0007669"/>
    <property type="project" value="InterPro"/>
</dbReference>
<evidence type="ECO:0000313" key="3">
    <source>
        <dbReference type="EMBL" id="KAJ1530195.1"/>
    </source>
</evidence>
<evidence type="ECO:0000256" key="1">
    <source>
        <dbReference type="SAM" id="MobiDB-lite"/>
    </source>
</evidence>
<sequence>MPRRKARKNRAAPSLSSNGRPGVLERIYYDPSHPASFSSADRLRRAAGKPVAQVHAFVQGEDPYTLHFPRRQQKKRNRVFVSTIDQQWAVDLTDFQSIKSENDNLAWVLCVVDVFSMYAWVECLQRKTAAAVLEGFKAILARTTRRPASVIADNGGEFSGLPFKKYLQDNGIEFYTTKNPDIKVSVVERFQLTLKTKLFRAFTRNVSYRYCDGLLEDIVKGLNHSYHRSIKMRPVDVTHERVFELYRNLYGYPLRDTPQRPTLKVGDFVRIQREMGRFEKTMYGAWSKEVYIITHVRIGVPHRSSGRRGNHRKFLSSRTAKNK</sequence>
<evidence type="ECO:0000313" key="4">
    <source>
        <dbReference type="Proteomes" id="UP001075354"/>
    </source>
</evidence>
<dbReference type="PROSITE" id="PS50994">
    <property type="entry name" value="INTEGRASE"/>
    <property type="match status" value="1"/>
</dbReference>
<dbReference type="PANTHER" id="PTHR46585:SF1">
    <property type="entry name" value="CHROMO DOMAIN-CONTAINING PROTEIN"/>
    <property type="match status" value="1"/>
</dbReference>
<feature type="domain" description="Integrase catalytic" evidence="2">
    <location>
        <begin position="65"/>
        <end position="242"/>
    </location>
</feature>